<dbReference type="PANTHER" id="PTHR42831:SF1">
    <property type="entry name" value="FE-S PROTEIN MATURATION AUXILIARY FACTOR YITW"/>
    <property type="match status" value="1"/>
</dbReference>
<dbReference type="Proteomes" id="UP000002231">
    <property type="component" value="Chromosome"/>
</dbReference>
<dbReference type="InterPro" id="IPR002744">
    <property type="entry name" value="MIP18-like"/>
</dbReference>
<evidence type="ECO:0000259" key="1">
    <source>
        <dbReference type="Pfam" id="PF01883"/>
    </source>
</evidence>
<keyword evidence="3" id="KW-1185">Reference proteome</keyword>
<gene>
    <name evidence="2" type="ordered locus">SMCARI_207</name>
</gene>
<dbReference type="EMBL" id="CP002163">
    <property type="protein sequence ID" value="ADM90006.1"/>
    <property type="molecule type" value="Genomic_DNA"/>
</dbReference>
<dbReference type="InterPro" id="IPR034904">
    <property type="entry name" value="FSCA_dom_sf"/>
</dbReference>
<organism evidence="2 3">
    <name type="scientific">Karelsulcia muelleri (strain CARI)</name>
    <name type="common">Sulcia muelleri</name>
    <dbReference type="NCBI Taxonomy" id="706194"/>
    <lineage>
        <taxon>Bacteria</taxon>
        <taxon>Pseudomonadati</taxon>
        <taxon>Bacteroidota</taxon>
        <taxon>Flavobacteriia</taxon>
        <taxon>Flavobacteriales</taxon>
        <taxon>Candidatus Karelsulcia</taxon>
    </lineage>
</organism>
<dbReference type="SUPFAM" id="SSF117916">
    <property type="entry name" value="Fe-S cluster assembly (FSCA) domain-like"/>
    <property type="match status" value="1"/>
</dbReference>
<dbReference type="Gene3D" id="3.30.300.130">
    <property type="entry name" value="Fe-S cluster assembly (FSCA)"/>
    <property type="match status" value="1"/>
</dbReference>
<dbReference type="Pfam" id="PF01883">
    <property type="entry name" value="FeS_assembly_P"/>
    <property type="match status" value="1"/>
</dbReference>
<dbReference type="BioCyc" id="CSUL706194:GH8S-200-MONOMER"/>
<dbReference type="PANTHER" id="PTHR42831">
    <property type="entry name" value="FE-S PROTEIN MATURATION AUXILIARY FACTOR YITW"/>
    <property type="match status" value="1"/>
</dbReference>
<protein>
    <submittedName>
        <fullName evidence="2">Putative Fe-S assembly protein</fullName>
    </submittedName>
</protein>
<dbReference type="InterPro" id="IPR052339">
    <property type="entry name" value="Fe-S_Maturation_MIP18"/>
</dbReference>
<reference evidence="3" key="1">
    <citation type="journal article" date="2010" name="Genome Biol. Evol.">
        <title>Functional convergence in reduced genomes of bacterial symbionts spanning 200 My of evolution.</title>
        <authorList>
            <person name="McCutcheon J.P."/>
            <person name="Moran N.A."/>
        </authorList>
    </citation>
    <scope>NUCLEOTIDE SEQUENCE [LARGE SCALE GENOMIC DNA]</scope>
    <source>
        <strain evidence="3">CARI</strain>
    </source>
</reference>
<dbReference type="AlphaFoldDB" id="E0TJM9"/>
<dbReference type="STRING" id="706194.SMCARI_207"/>
<feature type="domain" description="MIP18 family-like" evidence="1">
    <location>
        <begin position="6"/>
        <end position="76"/>
    </location>
</feature>
<dbReference type="KEGG" id="sum:SMCARI_207"/>
<name>E0TJM9_KARMC</name>
<sequence>MIYIFDIISVLKDIYDPEIPIDIYELGLIYDIRIENNNNIKIIMTLTTPNCPVADILPNEVKFKILNIKNVKNVEVILTFYPNWTYEMMSEVARLELKLF</sequence>
<evidence type="ECO:0000313" key="2">
    <source>
        <dbReference type="EMBL" id="ADM90006.1"/>
    </source>
</evidence>
<dbReference type="HOGENOM" id="CLU_091588_2_0_10"/>
<accession>E0TJM9</accession>
<proteinExistence type="predicted"/>
<evidence type="ECO:0000313" key="3">
    <source>
        <dbReference type="Proteomes" id="UP000002231"/>
    </source>
</evidence>